<evidence type="ECO:0000313" key="3">
    <source>
        <dbReference type="Proteomes" id="UP000075880"/>
    </source>
</evidence>
<evidence type="ECO:0000256" key="1">
    <source>
        <dbReference type="SAM" id="MobiDB-lite"/>
    </source>
</evidence>
<reference evidence="2" key="1">
    <citation type="submission" date="2024-04" db="UniProtKB">
        <authorList>
            <consortium name="EnsemblMetazoa"/>
        </authorList>
    </citation>
    <scope>IDENTIFICATION</scope>
    <source>
        <strain evidence="2">EBRO</strain>
    </source>
</reference>
<keyword evidence="3" id="KW-1185">Reference proteome</keyword>
<dbReference type="Proteomes" id="UP000075880">
    <property type="component" value="Unassembled WGS sequence"/>
</dbReference>
<accession>A0AAG5D2P2</accession>
<dbReference type="EnsemblMetazoa" id="ENSAATROPT005541">
    <property type="protein sequence ID" value="ENSAATROPP005125"/>
    <property type="gene ID" value="ENSAATROPG004458"/>
</dbReference>
<evidence type="ECO:0000313" key="2">
    <source>
        <dbReference type="EnsemblMetazoa" id="ENSAATROPP005125"/>
    </source>
</evidence>
<protein>
    <submittedName>
        <fullName evidence="2">Uncharacterized protein</fullName>
    </submittedName>
</protein>
<organism evidence="2 3">
    <name type="scientific">Anopheles atroparvus</name>
    <name type="common">European mosquito</name>
    <dbReference type="NCBI Taxonomy" id="41427"/>
    <lineage>
        <taxon>Eukaryota</taxon>
        <taxon>Metazoa</taxon>
        <taxon>Ecdysozoa</taxon>
        <taxon>Arthropoda</taxon>
        <taxon>Hexapoda</taxon>
        <taxon>Insecta</taxon>
        <taxon>Pterygota</taxon>
        <taxon>Neoptera</taxon>
        <taxon>Endopterygota</taxon>
        <taxon>Diptera</taxon>
        <taxon>Nematocera</taxon>
        <taxon>Culicoidea</taxon>
        <taxon>Culicidae</taxon>
        <taxon>Anophelinae</taxon>
        <taxon>Anopheles</taxon>
    </lineage>
</organism>
<dbReference type="AlphaFoldDB" id="A0AAG5D2P2"/>
<proteinExistence type="predicted"/>
<sequence>MDRRIRLEMNQRADEFMKQVEQEVEAEWEAGNYSEQIRLPEGISTFRWPLDDEKYTNPLFQSTSTLPDAGHRISENEAEVSGGGNAVSNVDNVGASQGNS</sequence>
<name>A0AAG5D2P2_ANOAO</name>
<feature type="region of interest" description="Disordered" evidence="1">
    <location>
        <begin position="77"/>
        <end position="100"/>
    </location>
</feature>
<feature type="compositionally biased region" description="Polar residues" evidence="1">
    <location>
        <begin position="86"/>
        <end position="100"/>
    </location>
</feature>